<evidence type="ECO:0000256" key="2">
    <source>
        <dbReference type="ARBA" id="ARBA00023186"/>
    </source>
</evidence>
<reference evidence="5" key="1">
    <citation type="submission" date="2012-09" db="EMBL/GenBank/DDBJ databases">
        <authorList>
            <person name="Martin A.A."/>
        </authorList>
    </citation>
    <scope>NUCLEOTIDE SEQUENCE</scope>
</reference>
<dbReference type="InterPro" id="IPR036386">
    <property type="entry name" value="HscB_C_sf"/>
</dbReference>
<dbReference type="SUPFAM" id="SSF46565">
    <property type="entry name" value="Chaperone J-domain"/>
    <property type="match status" value="1"/>
</dbReference>
<dbReference type="InterPro" id="IPR004640">
    <property type="entry name" value="HscB"/>
</dbReference>
<dbReference type="GO" id="GO:0051259">
    <property type="term" value="P:protein complex oligomerization"/>
    <property type="evidence" value="ECO:0007669"/>
    <property type="project" value="InterPro"/>
</dbReference>
<evidence type="ECO:0000313" key="5">
    <source>
        <dbReference type="Proteomes" id="UP000035642"/>
    </source>
</evidence>
<evidence type="ECO:0000256" key="3">
    <source>
        <dbReference type="SAM" id="Coils"/>
    </source>
</evidence>
<dbReference type="Gene3D" id="1.10.287.110">
    <property type="entry name" value="DnaJ domain"/>
    <property type="match status" value="1"/>
</dbReference>
<dbReference type="InterPro" id="IPR036869">
    <property type="entry name" value="J_dom_sf"/>
</dbReference>
<proteinExistence type="inferred from homology"/>
<dbReference type="Proteomes" id="UP000035642">
    <property type="component" value="Unassembled WGS sequence"/>
</dbReference>
<feature type="domain" description="J" evidence="4">
    <location>
        <begin position="48"/>
        <end position="120"/>
    </location>
</feature>
<dbReference type="GO" id="GO:0005739">
    <property type="term" value="C:mitochondrion"/>
    <property type="evidence" value="ECO:0007669"/>
    <property type="project" value="TreeGrafter"/>
</dbReference>
<dbReference type="PANTHER" id="PTHR14021">
    <property type="entry name" value="IRON-SULFUR CLUSTER CO-CHAPERONE PROTEIN HSCB"/>
    <property type="match status" value="1"/>
</dbReference>
<dbReference type="NCBIfam" id="TIGR00714">
    <property type="entry name" value="hscB"/>
    <property type="match status" value="1"/>
</dbReference>
<comment type="similarity">
    <text evidence="1">Belongs to the HscB family.</text>
</comment>
<sequence length="209" mass="24556">MFYYSSSQGSRSCGKILSNCGRPQETNCWNCTDAVKCHTIQPPVETQNLFEYIGIPVSFDIEESVLKKRFRELQSKLHPDKFVRASEHEKEISDEHSRKLNESYKILLDPYLRAKYLLKILGNEEGYLDNDSLLEMVEWNEKVADVEDEEELSEEKRKLQKEIDILLARLKELFAEKNIKEVCSAITRLSYLYSLRSFIDKRMESMLRV</sequence>
<accession>A0A0K0DMN1</accession>
<dbReference type="GO" id="GO:0051087">
    <property type="term" value="F:protein-folding chaperone binding"/>
    <property type="evidence" value="ECO:0007669"/>
    <property type="project" value="InterPro"/>
</dbReference>
<name>A0A0K0DMN1_ANGCA</name>
<evidence type="ECO:0000259" key="4">
    <source>
        <dbReference type="PROSITE" id="PS50076"/>
    </source>
</evidence>
<dbReference type="CDD" id="cd06257">
    <property type="entry name" value="DnaJ"/>
    <property type="match status" value="1"/>
</dbReference>
<dbReference type="InterPro" id="IPR009073">
    <property type="entry name" value="HscB_oligo_C"/>
</dbReference>
<organism evidence="5 6">
    <name type="scientific">Angiostrongylus cantonensis</name>
    <name type="common">Rat lungworm</name>
    <dbReference type="NCBI Taxonomy" id="6313"/>
    <lineage>
        <taxon>Eukaryota</taxon>
        <taxon>Metazoa</taxon>
        <taxon>Ecdysozoa</taxon>
        <taxon>Nematoda</taxon>
        <taxon>Chromadorea</taxon>
        <taxon>Rhabditida</taxon>
        <taxon>Rhabditina</taxon>
        <taxon>Rhabditomorpha</taxon>
        <taxon>Strongyloidea</taxon>
        <taxon>Metastrongylidae</taxon>
        <taxon>Angiostrongylus</taxon>
    </lineage>
</organism>
<keyword evidence="5" id="KW-1185">Reference proteome</keyword>
<feature type="coiled-coil region" evidence="3">
    <location>
        <begin position="136"/>
        <end position="176"/>
    </location>
</feature>
<protein>
    <submittedName>
        <fullName evidence="6">J domain-containing protein</fullName>
    </submittedName>
</protein>
<dbReference type="HAMAP" id="MF_00682">
    <property type="entry name" value="HscB"/>
    <property type="match status" value="1"/>
</dbReference>
<evidence type="ECO:0000256" key="1">
    <source>
        <dbReference type="ARBA" id="ARBA00010476"/>
    </source>
</evidence>
<dbReference type="WBParaSite" id="ACAC_0001296101-mRNA-1">
    <property type="protein sequence ID" value="ACAC_0001296101-mRNA-1"/>
    <property type="gene ID" value="ACAC_0001296101"/>
</dbReference>
<dbReference type="InterPro" id="IPR001623">
    <property type="entry name" value="DnaJ_domain"/>
</dbReference>
<dbReference type="Pfam" id="PF00226">
    <property type="entry name" value="DnaJ"/>
    <property type="match status" value="1"/>
</dbReference>
<dbReference type="STRING" id="6313.A0A0K0DMN1"/>
<dbReference type="GO" id="GO:0001671">
    <property type="term" value="F:ATPase activator activity"/>
    <property type="evidence" value="ECO:0007669"/>
    <property type="project" value="InterPro"/>
</dbReference>
<keyword evidence="3" id="KW-0175">Coiled coil</keyword>
<dbReference type="GO" id="GO:0044571">
    <property type="term" value="P:[2Fe-2S] cluster assembly"/>
    <property type="evidence" value="ECO:0007669"/>
    <property type="project" value="InterPro"/>
</dbReference>
<dbReference type="PANTHER" id="PTHR14021:SF15">
    <property type="entry name" value="IRON-SULFUR CLUSTER CO-CHAPERONE PROTEIN HSCB"/>
    <property type="match status" value="1"/>
</dbReference>
<reference evidence="6" key="2">
    <citation type="submission" date="2017-02" db="UniProtKB">
        <authorList>
            <consortium name="WormBaseParasite"/>
        </authorList>
    </citation>
    <scope>IDENTIFICATION</scope>
</reference>
<dbReference type="SMART" id="SM00271">
    <property type="entry name" value="DnaJ"/>
    <property type="match status" value="1"/>
</dbReference>
<dbReference type="SUPFAM" id="SSF47144">
    <property type="entry name" value="HSC20 (HSCB), C-terminal oligomerisation domain"/>
    <property type="match status" value="1"/>
</dbReference>
<dbReference type="Pfam" id="PF07743">
    <property type="entry name" value="HSCB_C"/>
    <property type="match status" value="1"/>
</dbReference>
<keyword evidence="2" id="KW-0143">Chaperone</keyword>
<dbReference type="Gene3D" id="1.20.1280.20">
    <property type="entry name" value="HscB, C-terminal domain"/>
    <property type="match status" value="1"/>
</dbReference>
<dbReference type="PROSITE" id="PS50076">
    <property type="entry name" value="DNAJ_2"/>
    <property type="match status" value="1"/>
</dbReference>
<evidence type="ECO:0000313" key="6">
    <source>
        <dbReference type="WBParaSite" id="ACAC_0001296101-mRNA-1"/>
    </source>
</evidence>
<dbReference type="AlphaFoldDB" id="A0A0K0DMN1"/>